<dbReference type="Proteomes" id="UP000035086">
    <property type="component" value="Chromosome"/>
</dbReference>
<sequence>MLPFTLVLRAATMFLNPRKRERGYQLERKMDERDALGRPVDIVSAMPLEFPDMGSEEELQLWQFPNDFDEKEWEW</sequence>
<dbReference type="EMBL" id="CP010310">
    <property type="protein sequence ID" value="AJC19992.1"/>
    <property type="molecule type" value="Genomic_DNA"/>
</dbReference>
<protein>
    <submittedName>
        <fullName evidence="1">Uncharacterized protein</fullName>
    </submittedName>
</protein>
<proteinExistence type="predicted"/>
<evidence type="ECO:0000313" key="1">
    <source>
        <dbReference type="EMBL" id="AJC19992.1"/>
    </source>
</evidence>
<organism evidence="1 2">
    <name type="scientific">Pandoraea pulmonicola</name>
    <dbReference type="NCBI Taxonomy" id="93221"/>
    <lineage>
        <taxon>Bacteria</taxon>
        <taxon>Pseudomonadati</taxon>
        <taxon>Pseudomonadota</taxon>
        <taxon>Betaproteobacteria</taxon>
        <taxon>Burkholderiales</taxon>
        <taxon>Burkholderiaceae</taxon>
        <taxon>Pandoraea</taxon>
    </lineage>
</organism>
<name>A0ABM5RXH0_PANPU</name>
<evidence type="ECO:0000313" key="2">
    <source>
        <dbReference type="Proteomes" id="UP000035086"/>
    </source>
</evidence>
<gene>
    <name evidence="1" type="ORF">RO07_05010</name>
</gene>
<reference evidence="1" key="1">
    <citation type="submission" date="2016-11" db="EMBL/GenBank/DDBJ databases">
        <title>Complete Genome Sequencing of Pandoraea pulmonicola DSM 16583.</title>
        <authorList>
            <person name="Chan K.-G."/>
        </authorList>
    </citation>
    <scope>NUCLEOTIDE SEQUENCE</scope>
    <source>
        <strain evidence="1">DSM 16583</strain>
    </source>
</reference>
<accession>A0ABM5RXH0</accession>
<keyword evidence="2" id="KW-1185">Reference proteome</keyword>